<name>A0A2P2QWA4_RHIMU</name>
<proteinExistence type="predicted"/>
<sequence length="19" mass="2176">MDEGIAPFSKLLDKSRIVR</sequence>
<organism evidence="1">
    <name type="scientific">Rhizophora mucronata</name>
    <name type="common">Asiatic mangrove</name>
    <dbReference type="NCBI Taxonomy" id="61149"/>
    <lineage>
        <taxon>Eukaryota</taxon>
        <taxon>Viridiplantae</taxon>
        <taxon>Streptophyta</taxon>
        <taxon>Embryophyta</taxon>
        <taxon>Tracheophyta</taxon>
        <taxon>Spermatophyta</taxon>
        <taxon>Magnoliopsida</taxon>
        <taxon>eudicotyledons</taxon>
        <taxon>Gunneridae</taxon>
        <taxon>Pentapetalae</taxon>
        <taxon>rosids</taxon>
        <taxon>fabids</taxon>
        <taxon>Malpighiales</taxon>
        <taxon>Rhizophoraceae</taxon>
        <taxon>Rhizophora</taxon>
    </lineage>
</organism>
<dbReference type="AlphaFoldDB" id="A0A2P2QWA4"/>
<reference evidence="1" key="1">
    <citation type="submission" date="2018-02" db="EMBL/GenBank/DDBJ databases">
        <title>Rhizophora mucronata_Transcriptome.</title>
        <authorList>
            <person name="Meera S.P."/>
            <person name="Sreeshan A."/>
            <person name="Augustine A."/>
        </authorList>
    </citation>
    <scope>NUCLEOTIDE SEQUENCE</scope>
    <source>
        <tissue evidence="1">Leaf</tissue>
    </source>
</reference>
<evidence type="ECO:0000313" key="1">
    <source>
        <dbReference type="EMBL" id="MBX71300.1"/>
    </source>
</evidence>
<protein>
    <submittedName>
        <fullName evidence="1">Uncharacterized protein</fullName>
    </submittedName>
</protein>
<dbReference type="EMBL" id="GGEC01090816">
    <property type="protein sequence ID" value="MBX71300.1"/>
    <property type="molecule type" value="Transcribed_RNA"/>
</dbReference>
<accession>A0A2P2QWA4</accession>